<reference evidence="1" key="1">
    <citation type="submission" date="2020-03" db="EMBL/GenBank/DDBJ databases">
        <title>A high-quality chromosome-level genome assembly of a woody plant with both climbing and erect habits, Rhamnella rubrinervis.</title>
        <authorList>
            <person name="Lu Z."/>
            <person name="Yang Y."/>
            <person name="Zhu X."/>
            <person name="Sun Y."/>
        </authorList>
    </citation>
    <scope>NUCLEOTIDE SEQUENCE</scope>
    <source>
        <strain evidence="1">BYM</strain>
        <tissue evidence="1">Leaf</tissue>
    </source>
</reference>
<gene>
    <name evidence="1" type="ORF">FNV43_RR08213</name>
</gene>
<organism evidence="1 2">
    <name type="scientific">Rhamnella rubrinervis</name>
    <dbReference type="NCBI Taxonomy" id="2594499"/>
    <lineage>
        <taxon>Eukaryota</taxon>
        <taxon>Viridiplantae</taxon>
        <taxon>Streptophyta</taxon>
        <taxon>Embryophyta</taxon>
        <taxon>Tracheophyta</taxon>
        <taxon>Spermatophyta</taxon>
        <taxon>Magnoliopsida</taxon>
        <taxon>eudicotyledons</taxon>
        <taxon>Gunneridae</taxon>
        <taxon>Pentapetalae</taxon>
        <taxon>rosids</taxon>
        <taxon>fabids</taxon>
        <taxon>Rosales</taxon>
        <taxon>Rhamnaceae</taxon>
        <taxon>rhamnoid group</taxon>
        <taxon>Rhamneae</taxon>
        <taxon>Rhamnella</taxon>
    </lineage>
</organism>
<evidence type="ECO:0000313" key="1">
    <source>
        <dbReference type="EMBL" id="KAF3452116.1"/>
    </source>
</evidence>
<dbReference type="AlphaFoldDB" id="A0A8K0HG47"/>
<keyword evidence="2" id="KW-1185">Reference proteome</keyword>
<name>A0A8K0HG47_9ROSA</name>
<dbReference type="Proteomes" id="UP000796880">
    <property type="component" value="Unassembled WGS sequence"/>
</dbReference>
<comment type="caution">
    <text evidence="1">The sequence shown here is derived from an EMBL/GenBank/DDBJ whole genome shotgun (WGS) entry which is preliminary data.</text>
</comment>
<dbReference type="EMBL" id="VOIH02000003">
    <property type="protein sequence ID" value="KAF3452116.1"/>
    <property type="molecule type" value="Genomic_DNA"/>
</dbReference>
<protein>
    <submittedName>
        <fullName evidence="1">Uncharacterized protein</fullName>
    </submittedName>
</protein>
<sequence>MQELECTPQRVLHPSRFMSVGLFTGSRGCRSRVELAAEELFRVDFTRLRTWRDYLPVIGDLGSRGALNYSKGMEVPLVYEVKPNLRIVSGSTSLDYRNVIDSSTHRMGFGG</sequence>
<proteinExistence type="predicted"/>
<evidence type="ECO:0000313" key="2">
    <source>
        <dbReference type="Proteomes" id="UP000796880"/>
    </source>
</evidence>
<accession>A0A8K0HG47</accession>